<dbReference type="Proteomes" id="UP000185934">
    <property type="component" value="Chromosome"/>
</dbReference>
<proteinExistence type="predicted"/>
<sequence>MRIKEALRWLFEKMTDPIVSLWDWKARVWFRMGWSRPLKIKETKK</sequence>
<evidence type="ECO:0000313" key="1">
    <source>
        <dbReference type="EMBL" id="APV45085.1"/>
    </source>
</evidence>
<accession>A0A1P8F9G0</accession>
<evidence type="ECO:0000313" key="2">
    <source>
        <dbReference type="Proteomes" id="UP000185934"/>
    </source>
</evidence>
<dbReference type="AlphaFoldDB" id="A0A1P8F9G0"/>
<protein>
    <submittedName>
        <fullName evidence="1">Uncharacterized protein</fullName>
    </submittedName>
</protein>
<dbReference type="EMBL" id="CP018258">
    <property type="protein sequence ID" value="APV45085.1"/>
    <property type="molecule type" value="Genomic_DNA"/>
</dbReference>
<name>A0A1P8F9G0_9CHLR</name>
<keyword evidence="2" id="KW-1185">Reference proteome</keyword>
<organism evidence="1 2">
    <name type="scientific">Dehalogenimonas formicexedens</name>
    <dbReference type="NCBI Taxonomy" id="1839801"/>
    <lineage>
        <taxon>Bacteria</taxon>
        <taxon>Bacillati</taxon>
        <taxon>Chloroflexota</taxon>
        <taxon>Dehalococcoidia</taxon>
        <taxon>Dehalococcoidales</taxon>
        <taxon>Dehalococcoidaceae</taxon>
        <taxon>Dehalogenimonas</taxon>
    </lineage>
</organism>
<reference evidence="2" key="1">
    <citation type="submission" date="2016-11" db="EMBL/GenBank/DDBJ databases">
        <title>Dehalogenimonas formicexedens sp. nov., a chlorinated alkane respiring bacterium isolated from contaminated groundwater.</title>
        <authorList>
            <person name="Key T.A."/>
            <person name="Bowman K.S."/>
            <person name="Lee I."/>
            <person name="Chun J."/>
            <person name="Albuquerque L."/>
            <person name="da Costa M.S."/>
            <person name="Rainey F.A."/>
            <person name="Moe W.M."/>
        </authorList>
    </citation>
    <scope>NUCLEOTIDE SEQUENCE [LARGE SCALE GENOMIC DNA]</scope>
    <source>
        <strain evidence="2">NSZ-14</strain>
    </source>
</reference>
<dbReference type="STRING" id="1839801.Dform_01766"/>
<dbReference type="KEGG" id="dfo:Dform_01766"/>
<gene>
    <name evidence="1" type="ORF">Dform_01766</name>
</gene>